<evidence type="ECO:0008006" key="8">
    <source>
        <dbReference type="Google" id="ProtNLM"/>
    </source>
</evidence>
<feature type="transmembrane region" description="Helical" evidence="6">
    <location>
        <begin position="124"/>
        <end position="143"/>
    </location>
</feature>
<feature type="non-terminal residue" evidence="7">
    <location>
        <position position="1"/>
    </location>
</feature>
<dbReference type="PANTHER" id="PTHR42682:SF4">
    <property type="entry name" value="NADH-UBIQUINONE_PLASTOQUINONE"/>
    <property type="match status" value="1"/>
</dbReference>
<dbReference type="Gene3D" id="1.10.287.3510">
    <property type="match status" value="1"/>
</dbReference>
<dbReference type="PANTHER" id="PTHR42682">
    <property type="entry name" value="HYDROGENASE-4 COMPONENT F"/>
    <property type="match status" value="1"/>
</dbReference>
<evidence type="ECO:0000256" key="3">
    <source>
        <dbReference type="ARBA" id="ARBA00022692"/>
    </source>
</evidence>
<proteinExistence type="predicted"/>
<evidence type="ECO:0000256" key="6">
    <source>
        <dbReference type="SAM" id="Phobius"/>
    </source>
</evidence>
<sequence length="239" mass="25958">NLIKVIIGLSILDTGVNLFLISVGYISKGTAPIFSKPGLDPARMVDPVPQALVGVCGLIGVPLTNGFVSKWMIYKTLILEGSPFLAFAALIGTWGTILYSYKLIHNIFLGQLPDKYKDLKKAPFSMQFPIIIFSLIIILFGILPGIPLKVVNTIVTSFGFESLNVTLWGIASETGALNTVNIFAAIIVAGIIVWLIFKAGRKAVSVAQDDNYAAGAAIPKEKYHYTVDFYNPLHRMISP</sequence>
<accession>X1MW22</accession>
<gene>
    <name evidence="7" type="ORF">S06H3_21983</name>
</gene>
<feature type="transmembrane region" description="Helical" evidence="6">
    <location>
        <begin position="7"/>
        <end position="27"/>
    </location>
</feature>
<keyword evidence="5 6" id="KW-0472">Membrane</keyword>
<evidence type="ECO:0000256" key="5">
    <source>
        <dbReference type="ARBA" id="ARBA00023136"/>
    </source>
</evidence>
<dbReference type="GO" id="GO:0005886">
    <property type="term" value="C:plasma membrane"/>
    <property type="evidence" value="ECO:0007669"/>
    <property type="project" value="UniProtKB-SubCell"/>
</dbReference>
<keyword evidence="4 6" id="KW-1133">Transmembrane helix</keyword>
<name>X1MW22_9ZZZZ</name>
<evidence type="ECO:0000256" key="4">
    <source>
        <dbReference type="ARBA" id="ARBA00022989"/>
    </source>
</evidence>
<keyword evidence="2" id="KW-1003">Cell membrane</keyword>
<comment type="subcellular location">
    <subcellularLocation>
        <location evidence="1">Cell membrane</location>
        <topology evidence="1">Multi-pass membrane protein</topology>
    </subcellularLocation>
</comment>
<feature type="transmembrane region" description="Helical" evidence="6">
    <location>
        <begin position="47"/>
        <end position="72"/>
    </location>
</feature>
<dbReference type="InterPro" id="IPR052175">
    <property type="entry name" value="ComplexI-like_HydComp"/>
</dbReference>
<comment type="caution">
    <text evidence="7">The sequence shown here is derived from an EMBL/GenBank/DDBJ whole genome shotgun (WGS) entry which is preliminary data.</text>
</comment>
<evidence type="ECO:0000256" key="2">
    <source>
        <dbReference type="ARBA" id="ARBA00022475"/>
    </source>
</evidence>
<dbReference type="EMBL" id="BARV01011653">
    <property type="protein sequence ID" value="GAI10549.1"/>
    <property type="molecule type" value="Genomic_DNA"/>
</dbReference>
<evidence type="ECO:0000256" key="1">
    <source>
        <dbReference type="ARBA" id="ARBA00004651"/>
    </source>
</evidence>
<feature type="transmembrane region" description="Helical" evidence="6">
    <location>
        <begin position="84"/>
        <end position="104"/>
    </location>
</feature>
<organism evidence="7">
    <name type="scientific">marine sediment metagenome</name>
    <dbReference type="NCBI Taxonomy" id="412755"/>
    <lineage>
        <taxon>unclassified sequences</taxon>
        <taxon>metagenomes</taxon>
        <taxon>ecological metagenomes</taxon>
    </lineage>
</organism>
<protein>
    <recommendedName>
        <fullName evidence="8">NADH:quinone oxidoreductase/Mrp antiporter membrane subunit domain-containing protein</fullName>
    </recommendedName>
</protein>
<feature type="transmembrane region" description="Helical" evidence="6">
    <location>
        <begin position="150"/>
        <end position="170"/>
    </location>
</feature>
<feature type="transmembrane region" description="Helical" evidence="6">
    <location>
        <begin position="176"/>
        <end position="197"/>
    </location>
</feature>
<reference evidence="7" key="1">
    <citation type="journal article" date="2014" name="Front. Microbiol.">
        <title>High frequency of phylogenetically diverse reductive dehalogenase-homologous genes in deep subseafloor sedimentary metagenomes.</title>
        <authorList>
            <person name="Kawai M."/>
            <person name="Futagami T."/>
            <person name="Toyoda A."/>
            <person name="Takaki Y."/>
            <person name="Nishi S."/>
            <person name="Hori S."/>
            <person name="Arai W."/>
            <person name="Tsubouchi T."/>
            <person name="Morono Y."/>
            <person name="Uchiyama I."/>
            <person name="Ito T."/>
            <person name="Fujiyama A."/>
            <person name="Inagaki F."/>
            <person name="Takami H."/>
        </authorList>
    </citation>
    <scope>NUCLEOTIDE SEQUENCE</scope>
    <source>
        <strain evidence="7">Expedition CK06-06</strain>
    </source>
</reference>
<evidence type="ECO:0000313" key="7">
    <source>
        <dbReference type="EMBL" id="GAI10549.1"/>
    </source>
</evidence>
<feature type="non-terminal residue" evidence="7">
    <location>
        <position position="239"/>
    </location>
</feature>
<keyword evidence="3 6" id="KW-0812">Transmembrane</keyword>
<dbReference type="AlphaFoldDB" id="X1MW22"/>